<dbReference type="AlphaFoldDB" id="A0A645GGT6"/>
<dbReference type="EMBL" id="VSSQ01075254">
    <property type="protein sequence ID" value="MPN25905.1"/>
    <property type="molecule type" value="Genomic_DNA"/>
</dbReference>
<evidence type="ECO:0000313" key="1">
    <source>
        <dbReference type="EMBL" id="MPN25905.1"/>
    </source>
</evidence>
<sequence>MQHREVSAGKQPGFAWHGSEDVAALRAGLDGDRAVIKELQGGFKIVRPSNSKDSIKPADRIIIHDEFEILGSANCKERAVYCVCPRGGIEWIFYQSLIQPCGIVWDFSVASGAGVSGHCRCAVCINRQSISPRGAWKPTASINNNDK</sequence>
<gene>
    <name evidence="1" type="ORF">SDC9_173326</name>
</gene>
<reference evidence="1" key="1">
    <citation type="submission" date="2019-08" db="EMBL/GenBank/DDBJ databases">
        <authorList>
            <person name="Kucharzyk K."/>
            <person name="Murdoch R.W."/>
            <person name="Higgins S."/>
            <person name="Loffler F."/>
        </authorList>
    </citation>
    <scope>NUCLEOTIDE SEQUENCE</scope>
</reference>
<accession>A0A645GGT6</accession>
<proteinExistence type="predicted"/>
<protein>
    <submittedName>
        <fullName evidence="1">Uncharacterized protein</fullName>
    </submittedName>
</protein>
<comment type="caution">
    <text evidence="1">The sequence shown here is derived from an EMBL/GenBank/DDBJ whole genome shotgun (WGS) entry which is preliminary data.</text>
</comment>
<organism evidence="1">
    <name type="scientific">bioreactor metagenome</name>
    <dbReference type="NCBI Taxonomy" id="1076179"/>
    <lineage>
        <taxon>unclassified sequences</taxon>
        <taxon>metagenomes</taxon>
        <taxon>ecological metagenomes</taxon>
    </lineage>
</organism>
<name>A0A645GGT6_9ZZZZ</name>